<dbReference type="PROSITE" id="PS00211">
    <property type="entry name" value="ABC_TRANSPORTER_1"/>
    <property type="match status" value="1"/>
</dbReference>
<dbReference type="FunFam" id="3.40.50.300:FF:000020">
    <property type="entry name" value="Amino acid ABC transporter ATP-binding component"/>
    <property type="match status" value="1"/>
</dbReference>
<dbReference type="GO" id="GO:0005886">
    <property type="term" value="C:plasma membrane"/>
    <property type="evidence" value="ECO:0007669"/>
    <property type="project" value="UniProtKB-SubCell"/>
</dbReference>
<dbReference type="Pfam" id="PF00005">
    <property type="entry name" value="ABC_tran"/>
    <property type="match status" value="1"/>
</dbReference>
<evidence type="ECO:0000256" key="6">
    <source>
        <dbReference type="ARBA" id="ARBA00022840"/>
    </source>
</evidence>
<gene>
    <name evidence="10" type="ORF">A3A05_02340</name>
</gene>
<evidence type="ECO:0000256" key="2">
    <source>
        <dbReference type="ARBA" id="ARBA00005417"/>
    </source>
</evidence>
<dbReference type="PIRSF" id="PIRSF039085">
    <property type="entry name" value="ABC_ATPase_HisP"/>
    <property type="match status" value="1"/>
</dbReference>
<keyword evidence="8" id="KW-0472">Membrane</keyword>
<dbReference type="PANTHER" id="PTHR43166:SF9">
    <property type="entry name" value="GLUTAMATE_ASPARTATE IMPORT ATP-BINDING PROTEIN GLTL"/>
    <property type="match status" value="1"/>
</dbReference>
<comment type="similarity">
    <text evidence="2">Belongs to the ABC transporter superfamily.</text>
</comment>
<evidence type="ECO:0000313" key="10">
    <source>
        <dbReference type="EMBL" id="OGI85550.1"/>
    </source>
</evidence>
<evidence type="ECO:0000256" key="7">
    <source>
        <dbReference type="ARBA" id="ARBA00022970"/>
    </source>
</evidence>
<evidence type="ECO:0000256" key="1">
    <source>
        <dbReference type="ARBA" id="ARBA00004202"/>
    </source>
</evidence>
<dbReference type="InterPro" id="IPR027417">
    <property type="entry name" value="P-loop_NTPase"/>
</dbReference>
<dbReference type="SUPFAM" id="SSF52540">
    <property type="entry name" value="P-loop containing nucleoside triphosphate hydrolases"/>
    <property type="match status" value="1"/>
</dbReference>
<keyword evidence="7" id="KW-0029">Amino-acid transport</keyword>
<evidence type="ECO:0000256" key="8">
    <source>
        <dbReference type="ARBA" id="ARBA00023136"/>
    </source>
</evidence>
<name>A0A1F6WUL6_9BACT</name>
<organism evidence="10 11">
    <name type="scientific">Candidatus Nomurabacteria bacterium RIFCSPLOWO2_01_FULL_41_12</name>
    <dbReference type="NCBI Taxonomy" id="1801774"/>
    <lineage>
        <taxon>Bacteria</taxon>
        <taxon>Candidatus Nomuraibacteriota</taxon>
    </lineage>
</organism>
<dbReference type="PANTHER" id="PTHR43166">
    <property type="entry name" value="AMINO ACID IMPORT ATP-BINDING PROTEIN"/>
    <property type="match status" value="1"/>
</dbReference>
<sequence length="248" mass="27903">MKSAISIQNISKKFGTLEVLKNISFDVPVGRVLAIIGPSGSGKTTLLRCLNLLARIDDGKIEMNGFSIINKPTNFNIRVLREKVGMVFQQFNLWPHKTVIENLIEAPMLVRGLSRSEATEKAKIFLKRVGLADKANEYPSRLSGGQQQRVAIARALAMEPEILLLDEITSALDPELVGEVLNVVREIVAEHKRTILLVTHEMGFARDVADEVIFMDKGIIIEQGKPDDLFRDPKQERTRQFLQRILNY</sequence>
<keyword evidence="4" id="KW-1003">Cell membrane</keyword>
<dbReference type="InterPro" id="IPR030679">
    <property type="entry name" value="ABC_ATPase_HisP-typ"/>
</dbReference>
<accession>A0A1F6WUL6</accession>
<dbReference type="PROSITE" id="PS50893">
    <property type="entry name" value="ABC_TRANSPORTER_2"/>
    <property type="match status" value="1"/>
</dbReference>
<dbReference type="CDD" id="cd03262">
    <property type="entry name" value="ABC_HisP_GlnQ"/>
    <property type="match status" value="1"/>
</dbReference>
<comment type="caution">
    <text evidence="10">The sequence shown here is derived from an EMBL/GenBank/DDBJ whole genome shotgun (WGS) entry which is preliminary data.</text>
</comment>
<dbReference type="SMART" id="SM00382">
    <property type="entry name" value="AAA"/>
    <property type="match status" value="1"/>
</dbReference>
<dbReference type="GO" id="GO:0016887">
    <property type="term" value="F:ATP hydrolysis activity"/>
    <property type="evidence" value="ECO:0007669"/>
    <property type="project" value="InterPro"/>
</dbReference>
<keyword evidence="6" id="KW-0067">ATP-binding</keyword>
<proteinExistence type="inferred from homology"/>
<reference evidence="10 11" key="1">
    <citation type="journal article" date="2016" name="Nat. Commun.">
        <title>Thousands of microbial genomes shed light on interconnected biogeochemical processes in an aquifer system.</title>
        <authorList>
            <person name="Anantharaman K."/>
            <person name="Brown C.T."/>
            <person name="Hug L.A."/>
            <person name="Sharon I."/>
            <person name="Castelle C.J."/>
            <person name="Probst A.J."/>
            <person name="Thomas B.C."/>
            <person name="Singh A."/>
            <person name="Wilkins M.J."/>
            <person name="Karaoz U."/>
            <person name="Brodie E.L."/>
            <person name="Williams K.H."/>
            <person name="Hubbard S.S."/>
            <person name="Banfield J.F."/>
        </authorList>
    </citation>
    <scope>NUCLEOTIDE SEQUENCE [LARGE SCALE GENOMIC DNA]</scope>
</reference>
<evidence type="ECO:0000256" key="3">
    <source>
        <dbReference type="ARBA" id="ARBA00022448"/>
    </source>
</evidence>
<evidence type="ECO:0000256" key="5">
    <source>
        <dbReference type="ARBA" id="ARBA00022741"/>
    </source>
</evidence>
<dbReference type="STRING" id="1801774.A3A05_02340"/>
<keyword evidence="5" id="KW-0547">Nucleotide-binding</keyword>
<keyword evidence="3" id="KW-0813">Transport</keyword>
<feature type="domain" description="ABC transporter" evidence="9">
    <location>
        <begin position="5"/>
        <end position="242"/>
    </location>
</feature>
<dbReference type="InterPro" id="IPR050086">
    <property type="entry name" value="MetN_ABC_transporter-like"/>
</dbReference>
<dbReference type="Gene3D" id="3.40.50.300">
    <property type="entry name" value="P-loop containing nucleotide triphosphate hydrolases"/>
    <property type="match status" value="1"/>
</dbReference>
<dbReference type="InterPro" id="IPR017871">
    <property type="entry name" value="ABC_transporter-like_CS"/>
</dbReference>
<dbReference type="InterPro" id="IPR003593">
    <property type="entry name" value="AAA+_ATPase"/>
</dbReference>
<dbReference type="EMBL" id="MFUY01000030">
    <property type="protein sequence ID" value="OGI85550.1"/>
    <property type="molecule type" value="Genomic_DNA"/>
</dbReference>
<protein>
    <recommendedName>
        <fullName evidence="9">ABC transporter domain-containing protein</fullName>
    </recommendedName>
</protein>
<evidence type="ECO:0000313" key="11">
    <source>
        <dbReference type="Proteomes" id="UP000176187"/>
    </source>
</evidence>
<evidence type="ECO:0000259" key="9">
    <source>
        <dbReference type="PROSITE" id="PS50893"/>
    </source>
</evidence>
<dbReference type="GO" id="GO:0015424">
    <property type="term" value="F:ABC-type amino acid transporter activity"/>
    <property type="evidence" value="ECO:0007669"/>
    <property type="project" value="InterPro"/>
</dbReference>
<dbReference type="InterPro" id="IPR003439">
    <property type="entry name" value="ABC_transporter-like_ATP-bd"/>
</dbReference>
<evidence type="ECO:0000256" key="4">
    <source>
        <dbReference type="ARBA" id="ARBA00022475"/>
    </source>
</evidence>
<dbReference type="Proteomes" id="UP000176187">
    <property type="component" value="Unassembled WGS sequence"/>
</dbReference>
<dbReference type="GO" id="GO:0005524">
    <property type="term" value="F:ATP binding"/>
    <property type="evidence" value="ECO:0007669"/>
    <property type="project" value="UniProtKB-KW"/>
</dbReference>
<comment type="subcellular location">
    <subcellularLocation>
        <location evidence="1">Cell membrane</location>
        <topology evidence="1">Peripheral membrane protein</topology>
    </subcellularLocation>
</comment>
<dbReference type="AlphaFoldDB" id="A0A1F6WUL6"/>